<keyword evidence="3" id="KW-0862">Zinc</keyword>
<protein>
    <recommendedName>
        <fullName evidence="6">MYND-type domain-containing protein</fullName>
    </recommendedName>
</protein>
<keyword evidence="2 4" id="KW-0863">Zinc-finger</keyword>
<evidence type="ECO:0000259" key="6">
    <source>
        <dbReference type="PROSITE" id="PS50865"/>
    </source>
</evidence>
<proteinExistence type="predicted"/>
<feature type="region of interest" description="Disordered" evidence="5">
    <location>
        <begin position="93"/>
        <end position="121"/>
    </location>
</feature>
<dbReference type="AlphaFoldDB" id="A0A7S2GWX1"/>
<reference evidence="7" key="1">
    <citation type="submission" date="2021-01" db="EMBL/GenBank/DDBJ databases">
        <authorList>
            <person name="Corre E."/>
            <person name="Pelletier E."/>
            <person name="Niang G."/>
            <person name="Scheremetjew M."/>
            <person name="Finn R."/>
            <person name="Kale V."/>
            <person name="Holt S."/>
            <person name="Cochrane G."/>
            <person name="Meng A."/>
            <person name="Brown T."/>
            <person name="Cohen L."/>
        </authorList>
    </citation>
    <scope>NUCLEOTIDE SEQUENCE</scope>
    <source>
        <strain evidence="7">CCMP1381</strain>
    </source>
</reference>
<evidence type="ECO:0000256" key="3">
    <source>
        <dbReference type="ARBA" id="ARBA00022833"/>
    </source>
</evidence>
<accession>A0A7S2GWX1</accession>
<evidence type="ECO:0000256" key="2">
    <source>
        <dbReference type="ARBA" id="ARBA00022771"/>
    </source>
</evidence>
<organism evidence="7">
    <name type="scientific">Octactis speculum</name>
    <dbReference type="NCBI Taxonomy" id="3111310"/>
    <lineage>
        <taxon>Eukaryota</taxon>
        <taxon>Sar</taxon>
        <taxon>Stramenopiles</taxon>
        <taxon>Ochrophyta</taxon>
        <taxon>Dictyochophyceae</taxon>
        <taxon>Dictyochales</taxon>
        <taxon>Dictyochaceae</taxon>
        <taxon>Octactis</taxon>
    </lineage>
</organism>
<dbReference type="Pfam" id="PF01753">
    <property type="entry name" value="zf-MYND"/>
    <property type="match status" value="1"/>
</dbReference>
<gene>
    <name evidence="7" type="ORF">DSPE1174_LOCUS28006</name>
</gene>
<dbReference type="SUPFAM" id="SSF144232">
    <property type="entry name" value="HIT/MYND zinc finger-like"/>
    <property type="match status" value="1"/>
</dbReference>
<evidence type="ECO:0000313" key="7">
    <source>
        <dbReference type="EMBL" id="CAD9473810.1"/>
    </source>
</evidence>
<feature type="compositionally biased region" description="Polar residues" evidence="5">
    <location>
        <begin position="110"/>
        <end position="121"/>
    </location>
</feature>
<dbReference type="PROSITE" id="PS50865">
    <property type="entry name" value="ZF_MYND_2"/>
    <property type="match status" value="1"/>
</dbReference>
<evidence type="ECO:0000256" key="5">
    <source>
        <dbReference type="SAM" id="MobiDB-lite"/>
    </source>
</evidence>
<evidence type="ECO:0000256" key="4">
    <source>
        <dbReference type="PROSITE-ProRule" id="PRU00134"/>
    </source>
</evidence>
<dbReference type="PROSITE" id="PS01360">
    <property type="entry name" value="ZF_MYND_1"/>
    <property type="match status" value="1"/>
</dbReference>
<name>A0A7S2GWX1_9STRA</name>
<evidence type="ECO:0000256" key="1">
    <source>
        <dbReference type="ARBA" id="ARBA00022723"/>
    </source>
</evidence>
<sequence length="121" mass="13611">MYKGSIAEAMAADLEPDVIVGLAKRSKCGKCSRFECQQQETETIKFRQCSKCLIAKYCSTECQKVDWQSHKIMCKKSHAVAAEQSGADYKAAQKRLTAREKTRQKKLASNFASDNITTKHK</sequence>
<dbReference type="Gene3D" id="6.10.140.2220">
    <property type="match status" value="1"/>
</dbReference>
<keyword evidence="1" id="KW-0479">Metal-binding</keyword>
<dbReference type="EMBL" id="HBGS01054247">
    <property type="protein sequence ID" value="CAD9473810.1"/>
    <property type="molecule type" value="Transcribed_RNA"/>
</dbReference>
<dbReference type="InterPro" id="IPR002893">
    <property type="entry name" value="Znf_MYND"/>
</dbReference>
<dbReference type="GO" id="GO:0008270">
    <property type="term" value="F:zinc ion binding"/>
    <property type="evidence" value="ECO:0007669"/>
    <property type="project" value="UniProtKB-KW"/>
</dbReference>
<feature type="domain" description="MYND-type" evidence="6">
    <location>
        <begin position="28"/>
        <end position="74"/>
    </location>
</feature>